<keyword evidence="4" id="KW-1185">Reference proteome</keyword>
<dbReference type="AlphaFoldDB" id="A0A202B7H0"/>
<dbReference type="InterPro" id="IPR001638">
    <property type="entry name" value="Solute-binding_3/MltF_N"/>
</dbReference>
<organism evidence="3 4">
    <name type="scientific">Chromobacterium violaceum</name>
    <dbReference type="NCBI Taxonomy" id="536"/>
    <lineage>
        <taxon>Bacteria</taxon>
        <taxon>Pseudomonadati</taxon>
        <taxon>Pseudomonadota</taxon>
        <taxon>Betaproteobacteria</taxon>
        <taxon>Neisseriales</taxon>
        <taxon>Chromobacteriaceae</taxon>
        <taxon>Chromobacterium</taxon>
    </lineage>
</organism>
<dbReference type="Gene3D" id="3.40.190.10">
    <property type="entry name" value="Periplasmic binding protein-like II"/>
    <property type="match status" value="2"/>
</dbReference>
<proteinExistence type="predicted"/>
<dbReference type="Proteomes" id="UP000196342">
    <property type="component" value="Unassembled WGS sequence"/>
</dbReference>
<feature type="domain" description="Solute-binding protein family 3/N-terminal" evidence="2">
    <location>
        <begin position="46"/>
        <end position="272"/>
    </location>
</feature>
<accession>A0A202B7H0</accession>
<dbReference type="SUPFAM" id="SSF53850">
    <property type="entry name" value="Periplasmic binding protein-like II"/>
    <property type="match status" value="1"/>
</dbReference>
<gene>
    <name evidence="3" type="ORF">CBW21_15075</name>
</gene>
<reference evidence="3 4" key="1">
    <citation type="submission" date="2017-05" db="EMBL/GenBank/DDBJ databases">
        <title>Chromobacterium violaceum GHPS1 isolated from Hydrocarbon polluted soil in French Guiana display an awesome secondary metabolite arsenal and a battery of drug and heavy-metal-resistance and detoxification of xenobiotics proteins.</title>
        <authorList>
            <person name="Belbahri L."/>
        </authorList>
    </citation>
    <scope>NUCLEOTIDE SEQUENCE [LARGE SCALE GENOMIC DNA]</scope>
    <source>
        <strain evidence="3 4">GHPS1</strain>
    </source>
</reference>
<evidence type="ECO:0000313" key="4">
    <source>
        <dbReference type="Proteomes" id="UP000196342"/>
    </source>
</evidence>
<sequence>MPAEEQVGQLKGRQQHSPTRRGPNWRLAAALAMAIGAAQGAPLRACASDVDFPPYVFTSSSGFAGGAQDTGLAVNVLQRALRRAGREPAIVQRLPWRRCREMVAHGQIDIAIDVPTRELDEKRFLASDAYAEVHHVYFYSSRKYPDGAPLRAPSDLRRYTVCGLFGSRLDAFGVDPSREDVGSKNERSAIAKVVEGRCDVFIEIREVVDSLSERDASLRDLFNAPALRRANLPGDVPTGLHFEFNRASKDGRALQQSFNAAIRDLIHDDAMGRMMP</sequence>
<evidence type="ECO:0000259" key="2">
    <source>
        <dbReference type="Pfam" id="PF00497"/>
    </source>
</evidence>
<protein>
    <recommendedName>
        <fullName evidence="2">Solute-binding protein family 3/N-terminal domain-containing protein</fullName>
    </recommendedName>
</protein>
<dbReference type="EMBL" id="NHOO01000012">
    <property type="protein sequence ID" value="OVE47280.1"/>
    <property type="molecule type" value="Genomic_DNA"/>
</dbReference>
<evidence type="ECO:0000313" key="3">
    <source>
        <dbReference type="EMBL" id="OVE47280.1"/>
    </source>
</evidence>
<comment type="caution">
    <text evidence="3">The sequence shown here is derived from an EMBL/GenBank/DDBJ whole genome shotgun (WGS) entry which is preliminary data.</text>
</comment>
<dbReference type="Pfam" id="PF00497">
    <property type="entry name" value="SBP_bac_3"/>
    <property type="match status" value="1"/>
</dbReference>
<feature type="region of interest" description="Disordered" evidence="1">
    <location>
        <begin position="1"/>
        <end position="21"/>
    </location>
</feature>
<evidence type="ECO:0000256" key="1">
    <source>
        <dbReference type="SAM" id="MobiDB-lite"/>
    </source>
</evidence>
<name>A0A202B7H0_CHRVL</name>